<accession>A0A9X1VG83</accession>
<protein>
    <recommendedName>
        <fullName evidence="4">Glycosyltransferase RgtA/B/C/D-like domain-containing protein</fullName>
    </recommendedName>
</protein>
<name>A0A9X1VG83_9BACT</name>
<evidence type="ECO:0008006" key="4">
    <source>
        <dbReference type="Google" id="ProtNLM"/>
    </source>
</evidence>
<feature type="transmembrane region" description="Helical" evidence="1">
    <location>
        <begin position="428"/>
        <end position="445"/>
    </location>
</feature>
<feature type="transmembrane region" description="Helical" evidence="1">
    <location>
        <begin position="403"/>
        <end position="422"/>
    </location>
</feature>
<evidence type="ECO:0000313" key="2">
    <source>
        <dbReference type="EMBL" id="MCI1187548.1"/>
    </source>
</evidence>
<proteinExistence type="predicted"/>
<feature type="transmembrane region" description="Helical" evidence="1">
    <location>
        <begin position="116"/>
        <end position="136"/>
    </location>
</feature>
<dbReference type="AlphaFoldDB" id="A0A9X1VG83"/>
<feature type="transmembrane region" description="Helical" evidence="1">
    <location>
        <begin position="311"/>
        <end position="329"/>
    </location>
</feature>
<keyword evidence="1" id="KW-0472">Membrane</keyword>
<keyword evidence="1" id="KW-0812">Transmembrane</keyword>
<feature type="transmembrane region" description="Helical" evidence="1">
    <location>
        <begin position="457"/>
        <end position="476"/>
    </location>
</feature>
<organism evidence="2 3">
    <name type="scientific">Hymenobacter cyanobacteriorum</name>
    <dbReference type="NCBI Taxonomy" id="2926463"/>
    <lineage>
        <taxon>Bacteria</taxon>
        <taxon>Pseudomonadati</taxon>
        <taxon>Bacteroidota</taxon>
        <taxon>Cytophagia</taxon>
        <taxon>Cytophagales</taxon>
        <taxon>Hymenobacteraceae</taxon>
        <taxon>Hymenobacter</taxon>
    </lineage>
</organism>
<gene>
    <name evidence="2" type="ORF">MON38_08965</name>
</gene>
<sequence length="582" mass="64596">MRSQPSPKKEVSAGFFRSLGGTLLLLATGSLWLTVGLWPNARAQALGKIVYNDYGYYRLNLALTPGRWWALRGLLLGATLLGAALLAGSRQTNLLPELRAAGRRAVNRIRRWPRPAAGIATGLVLLLLAARLWYVLQYPLSTDEVGSYDFFVAHGPLAISSYYPIPNNHILYNLLVWPGFALGLPPRWVMRLPTLLLGTAGTVAGYLLLARVVRLRLATLVTGLVGLGPLWVYFGAVGRGYFIQFGLLQLGFFAALELLRPATRYRELAWAAFVASSILGLYTIPTYAYPLVGLGLVLAIQLTRQRRLIELVWASLIIGTVSLLLYAPVGAVSGWDRLLGNRYVATRSAAQFWPAFRAVLYEMGAELFGPSLRLSGPAWLGAALLGGWAARWLLPAGPRRQTAMLAWVLLATPLLLMAGQRVYMPTRALLYLTFAGYLLLALLATRAARRATRPFGLFRWPLIVAVVLGTGGLRLYRNLPQLRYSRHETQLLTQAYQWLRQQPTPRPARVWLRAPLQALFFAHYNQTTNGPHPHLTAARNSWPGQAYDFIVLGNRFPAPAADQRAGYRLAYHDELISIYAHR</sequence>
<feature type="transmembrane region" description="Helical" evidence="1">
    <location>
        <begin position="69"/>
        <end position="89"/>
    </location>
</feature>
<evidence type="ECO:0000256" key="1">
    <source>
        <dbReference type="SAM" id="Phobius"/>
    </source>
</evidence>
<feature type="transmembrane region" description="Helical" evidence="1">
    <location>
        <begin position="188"/>
        <end position="210"/>
    </location>
</feature>
<reference evidence="2" key="1">
    <citation type="submission" date="2022-03" db="EMBL/GenBank/DDBJ databases">
        <title>Bacterial whole genome sequence for Hymenobacter sp. DH14.</title>
        <authorList>
            <person name="Le V."/>
        </authorList>
    </citation>
    <scope>NUCLEOTIDE SEQUENCE</scope>
    <source>
        <strain evidence="2">DH14</strain>
    </source>
</reference>
<dbReference type="EMBL" id="JALBGC010000002">
    <property type="protein sequence ID" value="MCI1187548.1"/>
    <property type="molecule type" value="Genomic_DNA"/>
</dbReference>
<keyword evidence="3" id="KW-1185">Reference proteome</keyword>
<keyword evidence="1" id="KW-1133">Transmembrane helix</keyword>
<feature type="transmembrane region" description="Helical" evidence="1">
    <location>
        <begin position="288"/>
        <end position="304"/>
    </location>
</feature>
<feature type="transmembrane region" description="Helical" evidence="1">
    <location>
        <begin position="217"/>
        <end position="234"/>
    </location>
</feature>
<feature type="transmembrane region" description="Helical" evidence="1">
    <location>
        <begin position="376"/>
        <end position="394"/>
    </location>
</feature>
<comment type="caution">
    <text evidence="2">The sequence shown here is derived from an EMBL/GenBank/DDBJ whole genome shotgun (WGS) entry which is preliminary data.</text>
</comment>
<dbReference type="Proteomes" id="UP001139193">
    <property type="component" value="Unassembled WGS sequence"/>
</dbReference>
<dbReference type="RefSeq" id="WP_241935814.1">
    <property type="nucleotide sequence ID" value="NZ_JALBGC010000002.1"/>
</dbReference>
<evidence type="ECO:0000313" key="3">
    <source>
        <dbReference type="Proteomes" id="UP001139193"/>
    </source>
</evidence>